<sequence>MYYLHREIFTLTQGTSSILVYYSKLKDLWDEYDSIMPLPTYCDKSKNYNEHQQYQRLWQFFMGLNEGYSEARSQILMKSKIPTINQAYATILQDESQKIIAGGHCDASNNLDLMALFTSKNAGHKQKKNYSLECDYCHLRVHTKKNCYKLMRCDFCNMKGHLKENYYNIIGYPADFKAKRKGQPMSGNMAQSEGITTTNYTSPSVFTQDQYIQILNMLSKTTIGDTSGHSAHMAGILLSEHKLSCDWIVDTRVTNHMTSNKHLLDDVKIGNNGQVQMPTGHSAKISHVGSC</sequence>
<reference evidence="1" key="1">
    <citation type="journal article" date="2014" name="Nat. Commun.">
        <title>The tobacco genome sequence and its comparison with those of tomato and potato.</title>
        <authorList>
            <person name="Sierro N."/>
            <person name="Battey J.N."/>
            <person name="Ouadi S."/>
            <person name="Bakaher N."/>
            <person name="Bovet L."/>
            <person name="Willig A."/>
            <person name="Goepfert S."/>
            <person name="Peitsch M.C."/>
            <person name="Ivanov N.V."/>
        </authorList>
    </citation>
    <scope>NUCLEOTIDE SEQUENCE [LARGE SCALE GENOMIC DNA]</scope>
</reference>
<keyword evidence="1" id="KW-1185">Reference proteome</keyword>
<evidence type="ECO:0000313" key="1">
    <source>
        <dbReference type="Proteomes" id="UP000790787"/>
    </source>
</evidence>
<dbReference type="Proteomes" id="UP000790787">
    <property type="component" value="Chromosome 7"/>
</dbReference>
<reference evidence="2" key="2">
    <citation type="submission" date="2025-08" db="UniProtKB">
        <authorList>
            <consortium name="RefSeq"/>
        </authorList>
    </citation>
    <scope>IDENTIFICATION</scope>
    <source>
        <tissue evidence="2">Leaf</tissue>
    </source>
</reference>
<gene>
    <name evidence="2" type="primary">LOC142162332</name>
</gene>
<dbReference type="RefSeq" id="XP_075074777.1">
    <property type="nucleotide sequence ID" value="XM_075218676.1"/>
</dbReference>
<evidence type="ECO:0000313" key="2">
    <source>
        <dbReference type="RefSeq" id="XP_075074777.1"/>
    </source>
</evidence>
<accession>A0AC58RPY2</accession>
<organism evidence="1 2">
    <name type="scientific">Nicotiana tabacum</name>
    <name type="common">Common tobacco</name>
    <dbReference type="NCBI Taxonomy" id="4097"/>
    <lineage>
        <taxon>Eukaryota</taxon>
        <taxon>Viridiplantae</taxon>
        <taxon>Streptophyta</taxon>
        <taxon>Embryophyta</taxon>
        <taxon>Tracheophyta</taxon>
        <taxon>Spermatophyta</taxon>
        <taxon>Magnoliopsida</taxon>
        <taxon>eudicotyledons</taxon>
        <taxon>Gunneridae</taxon>
        <taxon>Pentapetalae</taxon>
        <taxon>asterids</taxon>
        <taxon>lamiids</taxon>
        <taxon>Solanales</taxon>
        <taxon>Solanaceae</taxon>
        <taxon>Nicotianoideae</taxon>
        <taxon>Nicotianeae</taxon>
        <taxon>Nicotiana</taxon>
    </lineage>
</organism>
<protein>
    <submittedName>
        <fullName evidence="2">Uncharacterized protein LOC142162332</fullName>
    </submittedName>
</protein>
<name>A0AC58RPY2_TOBAC</name>
<proteinExistence type="predicted"/>